<dbReference type="GO" id="GO:0005829">
    <property type="term" value="C:cytosol"/>
    <property type="evidence" value="ECO:0007669"/>
    <property type="project" value="TreeGrafter"/>
</dbReference>
<dbReference type="SUPFAM" id="SSF52540">
    <property type="entry name" value="P-loop containing nucleoside triphosphate hydrolases"/>
    <property type="match status" value="1"/>
</dbReference>
<dbReference type="EMBL" id="CP003540">
    <property type="protein sequence ID" value="AFK15868.1"/>
    <property type="molecule type" value="Genomic_DNA"/>
</dbReference>
<dbReference type="InterPro" id="IPR027417">
    <property type="entry name" value="P-loop_NTPase"/>
</dbReference>
<dbReference type="NCBIfam" id="TIGR03815">
    <property type="entry name" value="CpaE_hom_Actino"/>
    <property type="match status" value="1"/>
</dbReference>
<dbReference type="PANTHER" id="PTHR43384:SF11">
    <property type="entry name" value="SEPTUM SITE DETERMINING PROTEIN"/>
    <property type="match status" value="1"/>
</dbReference>
<dbReference type="InterPro" id="IPR050625">
    <property type="entry name" value="ParA/MinD_ATPase"/>
</dbReference>
<dbReference type="RefSeq" id="WP_014366388.1">
    <property type="nucleotide sequence ID" value="NC_017945.3"/>
</dbReference>
<dbReference type="Pfam" id="PF26563">
    <property type="entry name" value="Rv3660c_N"/>
    <property type="match status" value="1"/>
</dbReference>
<accession>A0AAU8PT74</accession>
<reference evidence="2 3" key="1">
    <citation type="journal article" date="2013" name="J. Biotechnol.">
        <title>Genome sequence of Corynebacterium pseudotuberculosis biovar equi strain 258 and prediction of antigenic targets to improve biotechnological vaccine production.</title>
        <authorList>
            <person name="Soares S.C."/>
            <person name="Trost E."/>
            <person name="Ramos R.T."/>
            <person name="Carneiro A.R."/>
            <person name="Santos A.R."/>
            <person name="Pinto A.C."/>
            <person name="Barbosa E."/>
            <person name="Aburjaile F."/>
            <person name="Ali A."/>
            <person name="Diniz C.A."/>
            <person name="Hassan S.S."/>
            <person name="Fiaux K."/>
            <person name="Guimaraes L.C."/>
            <person name="Bakhtiar S.M."/>
            <person name="Pereira U."/>
            <person name="Almeida S.S."/>
            <person name="Abreu V.A."/>
            <person name="Rocha F.S."/>
            <person name="Dorella F.A."/>
            <person name="Miyoshi A."/>
            <person name="Silva A."/>
            <person name="Azevedo V."/>
            <person name="Tauch A."/>
        </authorList>
    </citation>
    <scope>NUCLEOTIDE SEQUENCE [LARGE SCALE GENOMIC DNA]</scope>
    <source>
        <strain evidence="2 3">258</strain>
    </source>
</reference>
<name>A0AAU8PT74_CORPS</name>
<dbReference type="AlphaFoldDB" id="A0AAU8PT74"/>
<dbReference type="GO" id="GO:0005524">
    <property type="term" value="F:ATP binding"/>
    <property type="evidence" value="ECO:0007669"/>
    <property type="project" value="TreeGrafter"/>
</dbReference>
<feature type="domain" description="Rv3660c-like CheY-like N-terminal" evidence="1">
    <location>
        <begin position="10"/>
        <end position="112"/>
    </location>
</feature>
<sequence>MKPAPVLIAVTDPIVHPEAVHIVAATGRPMIDSTDPREITRHAHRAAAVLVDATTAPHAATLPAGTRRFLLAAERGPIDWKLAMACHAEAAYVVPAQAPELLKSLGRDDDPPPAEGIVIAVMGAVGGAGTSTLASAIALNCENAVLIDADPSSGGVDLLLGIEESPGMRWNDLALRQGDVRSDDLIAAFPKTSQGLPVLTVARGNDAHTIDDATLNAVIRSLRGHTSVVVDLLRETSIADSALDAADCVVLCIPAEIRAVAAAERLVQQMRARNIKVVGVLRHRLWSSVDASDVERAAHLDVVAEIGNLSLLTKTTEYTGLSSPLPRSLKAAATAVLEEAQAA</sequence>
<dbReference type="GO" id="GO:0009898">
    <property type="term" value="C:cytoplasmic side of plasma membrane"/>
    <property type="evidence" value="ECO:0007669"/>
    <property type="project" value="TreeGrafter"/>
</dbReference>
<evidence type="ECO:0000313" key="3">
    <source>
        <dbReference type="Proteomes" id="UP000006465"/>
    </source>
</evidence>
<protein>
    <submittedName>
        <fullName evidence="2">Pilus assembly protein</fullName>
    </submittedName>
</protein>
<dbReference type="InterPro" id="IPR059050">
    <property type="entry name" value="Rv3660c_N"/>
</dbReference>
<dbReference type="KEGG" id="coe:CP258_01175"/>
<dbReference type="GO" id="GO:0051782">
    <property type="term" value="P:negative regulation of cell division"/>
    <property type="evidence" value="ECO:0007669"/>
    <property type="project" value="TreeGrafter"/>
</dbReference>
<dbReference type="PANTHER" id="PTHR43384">
    <property type="entry name" value="SEPTUM SITE-DETERMINING PROTEIN MIND HOMOLOG, CHLOROPLASTIC-RELATED"/>
    <property type="match status" value="1"/>
</dbReference>
<proteinExistence type="predicted"/>
<evidence type="ECO:0000313" key="2">
    <source>
        <dbReference type="EMBL" id="AFK15868.1"/>
    </source>
</evidence>
<dbReference type="GO" id="GO:0016887">
    <property type="term" value="F:ATP hydrolysis activity"/>
    <property type="evidence" value="ECO:0007669"/>
    <property type="project" value="TreeGrafter"/>
</dbReference>
<evidence type="ECO:0000259" key="1">
    <source>
        <dbReference type="Pfam" id="PF26563"/>
    </source>
</evidence>
<dbReference type="Proteomes" id="UP000006465">
    <property type="component" value="Chromosome"/>
</dbReference>
<dbReference type="InterPro" id="IPR022521">
    <property type="entry name" value="Rv3660c"/>
</dbReference>
<dbReference type="Gene3D" id="3.40.50.300">
    <property type="entry name" value="P-loop containing nucleotide triphosphate hydrolases"/>
    <property type="match status" value="1"/>
</dbReference>
<gene>
    <name evidence="2" type="ORF">CP258_01175</name>
</gene>
<organism evidence="2 3">
    <name type="scientific">Corynebacterium pseudotuberculosis 258</name>
    <dbReference type="NCBI Taxonomy" id="1168865"/>
    <lineage>
        <taxon>Bacteria</taxon>
        <taxon>Bacillati</taxon>
        <taxon>Actinomycetota</taxon>
        <taxon>Actinomycetes</taxon>
        <taxon>Mycobacteriales</taxon>
        <taxon>Corynebacteriaceae</taxon>
        <taxon>Corynebacterium</taxon>
    </lineage>
</organism>